<dbReference type="Proteomes" id="UP000003704">
    <property type="component" value="Unassembled WGS sequence"/>
</dbReference>
<dbReference type="PROSITE" id="PS50937">
    <property type="entry name" value="HTH_MERR_2"/>
    <property type="match status" value="1"/>
</dbReference>
<organism evidence="6 7">
    <name type="scientific">Hydrocarboniphaga effusa AP103</name>
    <dbReference type="NCBI Taxonomy" id="1172194"/>
    <lineage>
        <taxon>Bacteria</taxon>
        <taxon>Pseudomonadati</taxon>
        <taxon>Pseudomonadota</taxon>
        <taxon>Gammaproteobacteria</taxon>
        <taxon>Nevskiales</taxon>
        <taxon>Nevskiaceae</taxon>
        <taxon>Hydrocarboniphaga</taxon>
    </lineage>
</organism>
<comment type="caution">
    <text evidence="6">The sequence shown here is derived from an EMBL/GenBank/DDBJ whole genome shotgun (WGS) entry which is preliminary data.</text>
</comment>
<dbReference type="Gene3D" id="1.10.1660.10">
    <property type="match status" value="1"/>
</dbReference>
<protein>
    <submittedName>
        <fullName evidence="6">Cu(I)-responsive transcriptional regulator</fullName>
    </submittedName>
</protein>
<dbReference type="InterPro" id="IPR047057">
    <property type="entry name" value="MerR_fam"/>
</dbReference>
<dbReference type="CDD" id="cd04770">
    <property type="entry name" value="HTH_HMRTR"/>
    <property type="match status" value="1"/>
</dbReference>
<keyword evidence="3" id="KW-0804">Transcription</keyword>
<dbReference type="PANTHER" id="PTHR30204">
    <property type="entry name" value="REDOX-CYCLING DRUG-SENSING TRANSCRIPTIONAL ACTIVATOR SOXR"/>
    <property type="match status" value="1"/>
</dbReference>
<dbReference type="PRINTS" id="PR00040">
    <property type="entry name" value="HTHMERR"/>
</dbReference>
<dbReference type="GO" id="GO:0003700">
    <property type="term" value="F:DNA-binding transcription factor activity"/>
    <property type="evidence" value="ECO:0007669"/>
    <property type="project" value="InterPro"/>
</dbReference>
<feature type="coiled-coil region" evidence="4">
    <location>
        <begin position="84"/>
        <end position="114"/>
    </location>
</feature>
<accession>I7ZH32</accession>
<dbReference type="OrthoDB" id="9808480at2"/>
<evidence type="ECO:0000256" key="1">
    <source>
        <dbReference type="ARBA" id="ARBA00023015"/>
    </source>
</evidence>
<dbReference type="SMART" id="SM00422">
    <property type="entry name" value="HTH_MERR"/>
    <property type="match status" value="1"/>
</dbReference>
<evidence type="ECO:0000256" key="4">
    <source>
        <dbReference type="SAM" id="Coils"/>
    </source>
</evidence>
<evidence type="ECO:0000313" key="6">
    <source>
        <dbReference type="EMBL" id="EIT71214.1"/>
    </source>
</evidence>
<dbReference type="RefSeq" id="WP_007184305.1">
    <property type="nucleotide sequence ID" value="NZ_AKGD01000001.1"/>
</dbReference>
<keyword evidence="7" id="KW-1185">Reference proteome</keyword>
<reference evidence="6 7" key="1">
    <citation type="journal article" date="2012" name="J. Bacteriol.">
        <title>Genome Sequence of n-Alkane-Degrading Hydrocarboniphaga effusa Strain AP103T (ATCC BAA-332T).</title>
        <authorList>
            <person name="Chang H.K."/>
            <person name="Zylstra G.J."/>
            <person name="Chae J.C."/>
        </authorList>
    </citation>
    <scope>NUCLEOTIDE SEQUENCE [LARGE SCALE GENOMIC DNA]</scope>
    <source>
        <strain evidence="6 7">AP103</strain>
    </source>
</reference>
<gene>
    <name evidence="6" type="ORF">WQQ_13510</name>
</gene>
<dbReference type="SUPFAM" id="SSF46955">
    <property type="entry name" value="Putative DNA-binding domain"/>
    <property type="match status" value="1"/>
</dbReference>
<keyword evidence="1" id="KW-0805">Transcription regulation</keyword>
<sequence>MSALSIGEVAKAAELPIDTIRYYEKAGLIPPPQRRESGYRIYTRDTVSRLRFIRRAKELGFTLAEITELLDLSAQGAQDMGRMRVAAQQKLAVVEDKLRELDRVRAALHQLVEACPGHGALAECPIVQALSGERSADRSGVGA</sequence>
<keyword evidence="2" id="KW-0238">DNA-binding</keyword>
<dbReference type="GO" id="GO:0003677">
    <property type="term" value="F:DNA binding"/>
    <property type="evidence" value="ECO:0007669"/>
    <property type="project" value="UniProtKB-KW"/>
</dbReference>
<dbReference type="Pfam" id="PF13411">
    <property type="entry name" value="MerR_1"/>
    <property type="match status" value="1"/>
</dbReference>
<dbReference type="AlphaFoldDB" id="I7ZH32"/>
<proteinExistence type="predicted"/>
<evidence type="ECO:0000256" key="3">
    <source>
        <dbReference type="ARBA" id="ARBA00023163"/>
    </source>
</evidence>
<feature type="domain" description="HTH merR-type" evidence="5">
    <location>
        <begin position="3"/>
        <end position="72"/>
    </location>
</feature>
<dbReference type="STRING" id="1172194.WQQ_13510"/>
<dbReference type="EMBL" id="AKGD01000001">
    <property type="protein sequence ID" value="EIT71214.1"/>
    <property type="molecule type" value="Genomic_DNA"/>
</dbReference>
<evidence type="ECO:0000259" key="5">
    <source>
        <dbReference type="PROSITE" id="PS50937"/>
    </source>
</evidence>
<dbReference type="PATRIC" id="fig|1172194.4.peg.1300"/>
<keyword evidence="4" id="KW-0175">Coiled coil</keyword>
<name>I7ZH32_9GAMM</name>
<dbReference type="InterPro" id="IPR009061">
    <property type="entry name" value="DNA-bd_dom_put_sf"/>
</dbReference>
<evidence type="ECO:0000256" key="2">
    <source>
        <dbReference type="ARBA" id="ARBA00023125"/>
    </source>
</evidence>
<dbReference type="InterPro" id="IPR000551">
    <property type="entry name" value="MerR-type_HTH_dom"/>
</dbReference>
<evidence type="ECO:0000313" key="7">
    <source>
        <dbReference type="Proteomes" id="UP000003704"/>
    </source>
</evidence>
<dbReference type="PANTHER" id="PTHR30204:SF94">
    <property type="entry name" value="HEAVY METAL-DEPENDENT TRANSCRIPTIONAL REGULATOR HI_0293-RELATED"/>
    <property type="match status" value="1"/>
</dbReference>